<gene>
    <name evidence="1" type="ORF">OCTVUL_1B016723</name>
</gene>
<organism evidence="1 2">
    <name type="scientific">Octopus vulgaris</name>
    <name type="common">Common octopus</name>
    <dbReference type="NCBI Taxonomy" id="6645"/>
    <lineage>
        <taxon>Eukaryota</taxon>
        <taxon>Metazoa</taxon>
        <taxon>Spiralia</taxon>
        <taxon>Lophotrochozoa</taxon>
        <taxon>Mollusca</taxon>
        <taxon>Cephalopoda</taxon>
        <taxon>Coleoidea</taxon>
        <taxon>Octopodiformes</taxon>
        <taxon>Octopoda</taxon>
        <taxon>Incirrata</taxon>
        <taxon>Octopodidae</taxon>
        <taxon>Octopus</taxon>
    </lineage>
</organism>
<accession>A0AA36AXV1</accession>
<proteinExistence type="predicted"/>
<evidence type="ECO:0000313" key="2">
    <source>
        <dbReference type="Proteomes" id="UP001162480"/>
    </source>
</evidence>
<dbReference type="Proteomes" id="UP001162480">
    <property type="component" value="Chromosome 5"/>
</dbReference>
<protein>
    <submittedName>
        <fullName evidence="1">Uncharacterized protein</fullName>
    </submittedName>
</protein>
<dbReference type="AlphaFoldDB" id="A0AA36AXV1"/>
<reference evidence="1" key="1">
    <citation type="submission" date="2023-08" db="EMBL/GenBank/DDBJ databases">
        <authorList>
            <person name="Alioto T."/>
            <person name="Alioto T."/>
            <person name="Gomez Garrido J."/>
        </authorList>
    </citation>
    <scope>NUCLEOTIDE SEQUENCE</scope>
</reference>
<keyword evidence="2" id="KW-1185">Reference proteome</keyword>
<dbReference type="EMBL" id="OX597818">
    <property type="protein sequence ID" value="CAI9723596.1"/>
    <property type="molecule type" value="Genomic_DNA"/>
</dbReference>
<evidence type="ECO:0000313" key="1">
    <source>
        <dbReference type="EMBL" id="CAI9723596.1"/>
    </source>
</evidence>
<sequence length="89" mass="10023">MSGRTRFDIFPDTRSSDFISCWVSKPNILLGLWLIIDIIIGQGGAEAESGNCEMKSCDENFGFVELVLDKFFSLITARMTNMEDFMGKN</sequence>
<name>A0AA36AXV1_OCTVU</name>